<organism evidence="2 3">
    <name type="scientific">Ceriporiopsis subvermispora (strain B)</name>
    <name type="common">White-rot fungus</name>
    <name type="synonym">Gelatoporia subvermispora</name>
    <dbReference type="NCBI Taxonomy" id="914234"/>
    <lineage>
        <taxon>Eukaryota</taxon>
        <taxon>Fungi</taxon>
        <taxon>Dikarya</taxon>
        <taxon>Basidiomycota</taxon>
        <taxon>Agaricomycotina</taxon>
        <taxon>Agaricomycetes</taxon>
        <taxon>Polyporales</taxon>
        <taxon>Gelatoporiaceae</taxon>
        <taxon>Gelatoporia</taxon>
    </lineage>
</organism>
<sequence>MHASTVYYFRTCPAQPSSDSGLRNLPGRVHPNSVASSTAHKITRSVPRPTETRRAAVHGDGGVHP</sequence>
<name>M2RB76_CERS8</name>
<dbReference type="HOGENOM" id="CLU_2849499_0_0_1"/>
<evidence type="ECO:0000313" key="2">
    <source>
        <dbReference type="EMBL" id="EMD36036.1"/>
    </source>
</evidence>
<evidence type="ECO:0000313" key="3">
    <source>
        <dbReference type="Proteomes" id="UP000016930"/>
    </source>
</evidence>
<evidence type="ECO:0000256" key="1">
    <source>
        <dbReference type="SAM" id="MobiDB-lite"/>
    </source>
</evidence>
<dbReference type="Proteomes" id="UP000016930">
    <property type="component" value="Unassembled WGS sequence"/>
</dbReference>
<dbReference type="AlphaFoldDB" id="M2RB76"/>
<keyword evidence="3" id="KW-1185">Reference proteome</keyword>
<reference evidence="2 3" key="1">
    <citation type="journal article" date="2012" name="Proc. Natl. Acad. Sci. U.S.A.">
        <title>Comparative genomics of Ceriporiopsis subvermispora and Phanerochaete chrysosporium provide insight into selective ligninolysis.</title>
        <authorList>
            <person name="Fernandez-Fueyo E."/>
            <person name="Ruiz-Duenas F.J."/>
            <person name="Ferreira P."/>
            <person name="Floudas D."/>
            <person name="Hibbett D.S."/>
            <person name="Canessa P."/>
            <person name="Larrondo L.F."/>
            <person name="James T.Y."/>
            <person name="Seelenfreund D."/>
            <person name="Lobos S."/>
            <person name="Polanco R."/>
            <person name="Tello M."/>
            <person name="Honda Y."/>
            <person name="Watanabe T."/>
            <person name="Watanabe T."/>
            <person name="Ryu J.S."/>
            <person name="Kubicek C.P."/>
            <person name="Schmoll M."/>
            <person name="Gaskell J."/>
            <person name="Hammel K.E."/>
            <person name="St John F.J."/>
            <person name="Vanden Wymelenberg A."/>
            <person name="Sabat G."/>
            <person name="Splinter BonDurant S."/>
            <person name="Syed K."/>
            <person name="Yadav J.S."/>
            <person name="Doddapaneni H."/>
            <person name="Subramanian V."/>
            <person name="Lavin J.L."/>
            <person name="Oguiza J.A."/>
            <person name="Perez G."/>
            <person name="Pisabarro A.G."/>
            <person name="Ramirez L."/>
            <person name="Santoyo F."/>
            <person name="Master E."/>
            <person name="Coutinho P.M."/>
            <person name="Henrissat B."/>
            <person name="Lombard V."/>
            <person name="Magnuson J.K."/>
            <person name="Kuees U."/>
            <person name="Hori C."/>
            <person name="Igarashi K."/>
            <person name="Samejima M."/>
            <person name="Held B.W."/>
            <person name="Barry K.W."/>
            <person name="LaButti K.M."/>
            <person name="Lapidus A."/>
            <person name="Lindquist E.A."/>
            <person name="Lucas S.M."/>
            <person name="Riley R."/>
            <person name="Salamov A.A."/>
            <person name="Hoffmeister D."/>
            <person name="Schwenk D."/>
            <person name="Hadar Y."/>
            <person name="Yarden O."/>
            <person name="de Vries R.P."/>
            <person name="Wiebenga A."/>
            <person name="Stenlid J."/>
            <person name="Eastwood D."/>
            <person name="Grigoriev I.V."/>
            <person name="Berka R.M."/>
            <person name="Blanchette R.A."/>
            <person name="Kersten P."/>
            <person name="Martinez A.T."/>
            <person name="Vicuna R."/>
            <person name="Cullen D."/>
        </authorList>
    </citation>
    <scope>NUCLEOTIDE SEQUENCE [LARGE SCALE GENOMIC DNA]</scope>
    <source>
        <strain evidence="2 3">B</strain>
    </source>
</reference>
<gene>
    <name evidence="2" type="ORF">CERSUDRAFT_85141</name>
</gene>
<proteinExistence type="predicted"/>
<accession>M2RB76</accession>
<protein>
    <submittedName>
        <fullName evidence="2">Uncharacterized protein</fullName>
    </submittedName>
</protein>
<dbReference type="EMBL" id="KB445799">
    <property type="protein sequence ID" value="EMD36036.1"/>
    <property type="molecule type" value="Genomic_DNA"/>
</dbReference>
<feature type="region of interest" description="Disordered" evidence="1">
    <location>
        <begin position="12"/>
        <end position="65"/>
    </location>
</feature>